<protein>
    <submittedName>
        <fullName evidence="1">Uncharacterized protein</fullName>
    </submittedName>
</protein>
<evidence type="ECO:0000313" key="1">
    <source>
        <dbReference type="EMBL" id="KAF2898693.1"/>
    </source>
</evidence>
<dbReference type="OrthoDB" id="7359738at2759"/>
<organism evidence="1 2">
    <name type="scientific">Ignelater luminosus</name>
    <name type="common">Cucubano</name>
    <name type="synonym">Pyrophorus luminosus</name>
    <dbReference type="NCBI Taxonomy" id="2038154"/>
    <lineage>
        <taxon>Eukaryota</taxon>
        <taxon>Metazoa</taxon>
        <taxon>Ecdysozoa</taxon>
        <taxon>Arthropoda</taxon>
        <taxon>Hexapoda</taxon>
        <taxon>Insecta</taxon>
        <taxon>Pterygota</taxon>
        <taxon>Neoptera</taxon>
        <taxon>Endopterygota</taxon>
        <taxon>Coleoptera</taxon>
        <taxon>Polyphaga</taxon>
        <taxon>Elateriformia</taxon>
        <taxon>Elateroidea</taxon>
        <taxon>Elateridae</taxon>
        <taxon>Agrypninae</taxon>
        <taxon>Pyrophorini</taxon>
        <taxon>Ignelater</taxon>
    </lineage>
</organism>
<proteinExistence type="predicted"/>
<name>A0A8K0GI09_IGNLU</name>
<keyword evidence="2" id="KW-1185">Reference proteome</keyword>
<dbReference type="Proteomes" id="UP000801492">
    <property type="component" value="Unassembled WGS sequence"/>
</dbReference>
<dbReference type="EMBL" id="VTPC01003348">
    <property type="protein sequence ID" value="KAF2898693.1"/>
    <property type="molecule type" value="Genomic_DNA"/>
</dbReference>
<accession>A0A8K0GI09</accession>
<sequence>MKTLNKSTEGRFQTNDVRKEKWIKHYQKLWCDKNAEEEKINKADTKRLDDIILEELTESLKEARNRKARGLDNINTELWNTAASYRT</sequence>
<gene>
    <name evidence="1" type="ORF">ILUMI_07483</name>
</gene>
<comment type="caution">
    <text evidence="1">The sequence shown here is derived from an EMBL/GenBank/DDBJ whole genome shotgun (WGS) entry which is preliminary data.</text>
</comment>
<dbReference type="AlphaFoldDB" id="A0A8K0GI09"/>
<evidence type="ECO:0000313" key="2">
    <source>
        <dbReference type="Proteomes" id="UP000801492"/>
    </source>
</evidence>
<reference evidence="1" key="1">
    <citation type="submission" date="2019-08" db="EMBL/GenBank/DDBJ databases">
        <title>The genome of the North American firefly Photinus pyralis.</title>
        <authorList>
            <consortium name="Photinus pyralis genome working group"/>
            <person name="Fallon T.R."/>
            <person name="Sander Lower S.E."/>
            <person name="Weng J.-K."/>
        </authorList>
    </citation>
    <scope>NUCLEOTIDE SEQUENCE</scope>
    <source>
        <strain evidence="1">TRF0915ILg1</strain>
        <tissue evidence="1">Whole body</tissue>
    </source>
</reference>